<dbReference type="AlphaFoldDB" id="A0AAD4X5Z5"/>
<dbReference type="Proteomes" id="UP001202328">
    <property type="component" value="Unassembled WGS sequence"/>
</dbReference>
<reference evidence="2" key="1">
    <citation type="submission" date="2022-04" db="EMBL/GenBank/DDBJ databases">
        <title>A functionally conserved STORR gene fusion in Papaver species that diverged 16.8 million years ago.</title>
        <authorList>
            <person name="Catania T."/>
        </authorList>
    </citation>
    <scope>NUCLEOTIDE SEQUENCE</scope>
    <source>
        <strain evidence="2">S-188037</strain>
    </source>
</reference>
<feature type="compositionally biased region" description="Polar residues" evidence="1">
    <location>
        <begin position="39"/>
        <end position="56"/>
    </location>
</feature>
<organism evidence="2 3">
    <name type="scientific">Papaver atlanticum</name>
    <dbReference type="NCBI Taxonomy" id="357466"/>
    <lineage>
        <taxon>Eukaryota</taxon>
        <taxon>Viridiplantae</taxon>
        <taxon>Streptophyta</taxon>
        <taxon>Embryophyta</taxon>
        <taxon>Tracheophyta</taxon>
        <taxon>Spermatophyta</taxon>
        <taxon>Magnoliopsida</taxon>
        <taxon>Ranunculales</taxon>
        <taxon>Papaveraceae</taxon>
        <taxon>Papaveroideae</taxon>
        <taxon>Papaver</taxon>
    </lineage>
</organism>
<comment type="caution">
    <text evidence="2">The sequence shown here is derived from an EMBL/GenBank/DDBJ whole genome shotgun (WGS) entry which is preliminary data.</text>
</comment>
<dbReference type="EMBL" id="JAJJMB010017052">
    <property type="protein sequence ID" value="KAI3842752.1"/>
    <property type="molecule type" value="Genomic_DNA"/>
</dbReference>
<name>A0AAD4X5Z5_9MAGN</name>
<feature type="region of interest" description="Disordered" evidence="1">
    <location>
        <begin position="1"/>
        <end position="56"/>
    </location>
</feature>
<evidence type="ECO:0000256" key="1">
    <source>
        <dbReference type="SAM" id="MobiDB-lite"/>
    </source>
</evidence>
<protein>
    <submittedName>
        <fullName evidence="2">Uncharacterized protein</fullName>
    </submittedName>
</protein>
<keyword evidence="3" id="KW-1185">Reference proteome</keyword>
<proteinExistence type="predicted"/>
<gene>
    <name evidence="2" type="ORF">MKW98_015419</name>
</gene>
<sequence length="92" mass="10317">MDSRSSLRQGALAQRRSSFQGNSHFPLANEVANKAGTASARNNRPFNRSRQGNCNTQRFAPSNLLVLVKIVEQTWKILQFSQEASLSQKIRV</sequence>
<dbReference type="PANTHER" id="PTHR36048">
    <property type="entry name" value="RIBOSOME MATURATION FACTOR"/>
    <property type="match status" value="1"/>
</dbReference>
<accession>A0AAD4X5Z5</accession>
<evidence type="ECO:0000313" key="3">
    <source>
        <dbReference type="Proteomes" id="UP001202328"/>
    </source>
</evidence>
<evidence type="ECO:0000313" key="2">
    <source>
        <dbReference type="EMBL" id="KAI3842752.1"/>
    </source>
</evidence>
<dbReference type="PANTHER" id="PTHR36048:SF1">
    <property type="entry name" value="RIBOSOME MATURATION FACTOR"/>
    <property type="match status" value="1"/>
</dbReference>